<dbReference type="GO" id="GO:0016055">
    <property type="term" value="P:Wnt signaling pathway"/>
    <property type="evidence" value="ECO:0007669"/>
    <property type="project" value="InterPro"/>
</dbReference>
<accession>A0AAN8FPF0</accession>
<dbReference type="Gene3D" id="3.30.720.50">
    <property type="match status" value="1"/>
</dbReference>
<organism evidence="9 10">
    <name type="scientific">Trichostrongylus colubriformis</name>
    <name type="common">Black scour worm</name>
    <dbReference type="NCBI Taxonomy" id="6319"/>
    <lineage>
        <taxon>Eukaryota</taxon>
        <taxon>Metazoa</taxon>
        <taxon>Ecdysozoa</taxon>
        <taxon>Nematoda</taxon>
        <taxon>Chromadorea</taxon>
        <taxon>Rhabditida</taxon>
        <taxon>Rhabditina</taxon>
        <taxon>Rhabditomorpha</taxon>
        <taxon>Strongyloidea</taxon>
        <taxon>Trichostrongylidae</taxon>
        <taxon>Trichostrongylus</taxon>
    </lineage>
</organism>
<feature type="region of interest" description="Disordered" evidence="6">
    <location>
        <begin position="68"/>
        <end position="130"/>
    </location>
</feature>
<dbReference type="FunFam" id="3.30.720.50:FF:000010">
    <property type="entry name" value="Zinc finger protein"/>
    <property type="match status" value="1"/>
</dbReference>
<dbReference type="PROSITE" id="PS50089">
    <property type="entry name" value="ZF_RING_2"/>
    <property type="match status" value="1"/>
</dbReference>
<dbReference type="PANTHER" id="PTHR13417">
    <property type="entry name" value="E3 UBIQUITIN-PROTEIN LIGASE RNF146"/>
    <property type="match status" value="1"/>
</dbReference>
<dbReference type="InterPro" id="IPR001841">
    <property type="entry name" value="Znf_RING"/>
</dbReference>
<dbReference type="PROSITE" id="PS00518">
    <property type="entry name" value="ZF_RING_1"/>
    <property type="match status" value="1"/>
</dbReference>
<keyword evidence="5" id="KW-0963">Cytoplasm</keyword>
<comment type="caution">
    <text evidence="9">The sequence shown here is derived from an EMBL/GenBank/DDBJ whole genome shotgun (WGS) entry which is preliminary data.</text>
</comment>
<dbReference type="InterPro" id="IPR017907">
    <property type="entry name" value="Znf_RING_CS"/>
</dbReference>
<dbReference type="PANTHER" id="PTHR13417:SF2">
    <property type="entry name" value="E3 UBIQUITIN-PROTEIN LIGASE RNF146"/>
    <property type="match status" value="1"/>
</dbReference>
<dbReference type="SUPFAM" id="SSF57850">
    <property type="entry name" value="RING/U-box"/>
    <property type="match status" value="1"/>
</dbReference>
<dbReference type="InterPro" id="IPR033509">
    <property type="entry name" value="RNF146"/>
</dbReference>
<dbReference type="InterPro" id="IPR018123">
    <property type="entry name" value="WWE-dom_subgr"/>
</dbReference>
<dbReference type="GO" id="GO:0006511">
    <property type="term" value="P:ubiquitin-dependent protein catabolic process"/>
    <property type="evidence" value="ECO:0007669"/>
    <property type="project" value="UniProtKB-UniRule"/>
</dbReference>
<dbReference type="GO" id="GO:0008270">
    <property type="term" value="F:zinc ion binding"/>
    <property type="evidence" value="ECO:0007669"/>
    <property type="project" value="UniProtKB-UniRule"/>
</dbReference>
<evidence type="ECO:0000313" key="10">
    <source>
        <dbReference type="Proteomes" id="UP001331761"/>
    </source>
</evidence>
<comment type="function">
    <text evidence="5">E3 ubiquitin-protein ligase that specifically binds poly-ADP-ribosylated proteins and mediates their ubiquitination and subsequent degradation.</text>
</comment>
<reference evidence="9 10" key="1">
    <citation type="submission" date="2019-10" db="EMBL/GenBank/DDBJ databases">
        <title>Assembly and Annotation for the nematode Trichostrongylus colubriformis.</title>
        <authorList>
            <person name="Martin J."/>
        </authorList>
    </citation>
    <scope>NUCLEOTIDE SEQUENCE [LARGE SCALE GENOMIC DNA]</scope>
    <source>
        <strain evidence="9">G859</strain>
        <tissue evidence="9">Whole worm</tissue>
    </source>
</reference>
<keyword evidence="2 4" id="KW-0863">Zinc-finger</keyword>
<dbReference type="Proteomes" id="UP001331761">
    <property type="component" value="Unassembled WGS sequence"/>
</dbReference>
<feature type="domain" description="WWE" evidence="8">
    <location>
        <begin position="126"/>
        <end position="203"/>
    </location>
</feature>
<dbReference type="GO" id="GO:0061630">
    <property type="term" value="F:ubiquitin protein ligase activity"/>
    <property type="evidence" value="ECO:0007669"/>
    <property type="project" value="UniProtKB-UniRule"/>
</dbReference>
<dbReference type="InterPro" id="IPR018957">
    <property type="entry name" value="Znf_C3HC4_RING-type"/>
</dbReference>
<evidence type="ECO:0000256" key="6">
    <source>
        <dbReference type="SAM" id="MobiDB-lite"/>
    </source>
</evidence>
<keyword evidence="3 5" id="KW-0862">Zinc</keyword>
<dbReference type="EC" id="2.3.2.27" evidence="5"/>
<feature type="domain" description="RING-type" evidence="7">
    <location>
        <begin position="10"/>
        <end position="51"/>
    </location>
</feature>
<dbReference type="GO" id="GO:0005634">
    <property type="term" value="C:nucleus"/>
    <property type="evidence" value="ECO:0007669"/>
    <property type="project" value="TreeGrafter"/>
</dbReference>
<dbReference type="Pfam" id="PF02825">
    <property type="entry name" value="WWE"/>
    <property type="match status" value="1"/>
</dbReference>
<keyword evidence="1 5" id="KW-0479">Metal-binding</keyword>
<dbReference type="AlphaFoldDB" id="A0AAN8FPF0"/>
<comment type="subcellular location">
    <subcellularLocation>
        <location evidence="5">Cytoplasm</location>
        <location evidence="5">Cytosol</location>
    </subcellularLocation>
</comment>
<dbReference type="SMART" id="SM00184">
    <property type="entry name" value="RING"/>
    <property type="match status" value="1"/>
</dbReference>
<comment type="catalytic activity">
    <reaction evidence="5">
        <text>S-ubiquitinyl-[E2 ubiquitin-conjugating enzyme]-L-cysteine + [acceptor protein]-L-lysine = [E2 ubiquitin-conjugating enzyme]-L-cysteine + N(6)-ubiquitinyl-[acceptor protein]-L-lysine.</text>
        <dbReference type="EC" id="2.3.2.27"/>
    </reaction>
</comment>
<sequence>MMQDDDDEECPVCAQKMILPTSVPGCGHKFCFLCIKGAAFRTEERLCPMCRGTVNPSIFRSPAMRGVTLDMHDPESPTVAAGPSRAKSDSPGPLSKRARVSNDQAGPSRSETREKPNEQESVLSQKQQEPCGTPCDERYYWLYEGRGGWWRFDPRLEKDLENGRRSEQDTVELIICGFTYSVDFEQMVQYRKDRPARTRSIKRVSEKKFQEMSNGGLLKGISGVRVTQK</sequence>
<evidence type="ECO:0000256" key="5">
    <source>
        <dbReference type="RuleBase" id="RU367115"/>
    </source>
</evidence>
<comment type="domain">
    <text evidence="5">The WWE domain mediates non-covalent poly(ADP-ribose)-binding.</text>
</comment>
<keyword evidence="10" id="KW-1185">Reference proteome</keyword>
<evidence type="ECO:0000256" key="3">
    <source>
        <dbReference type="ARBA" id="ARBA00022833"/>
    </source>
</evidence>
<dbReference type="InterPro" id="IPR037197">
    <property type="entry name" value="WWE_dom_sf"/>
</dbReference>
<evidence type="ECO:0000259" key="8">
    <source>
        <dbReference type="PROSITE" id="PS50918"/>
    </source>
</evidence>
<comment type="PTM">
    <text evidence="5">Ubiquitinated; autoubiquitinated.</text>
</comment>
<feature type="compositionally biased region" description="Polar residues" evidence="6">
    <location>
        <begin position="119"/>
        <end position="130"/>
    </location>
</feature>
<dbReference type="EMBL" id="WIXE01004923">
    <property type="protein sequence ID" value="KAK5982597.1"/>
    <property type="molecule type" value="Genomic_DNA"/>
</dbReference>
<dbReference type="SMART" id="SM00678">
    <property type="entry name" value="WWE"/>
    <property type="match status" value="1"/>
</dbReference>
<evidence type="ECO:0000256" key="4">
    <source>
        <dbReference type="PROSITE-ProRule" id="PRU00175"/>
    </source>
</evidence>
<dbReference type="Pfam" id="PF00097">
    <property type="entry name" value="zf-C3HC4"/>
    <property type="match status" value="1"/>
</dbReference>
<dbReference type="GO" id="GO:0005829">
    <property type="term" value="C:cytosol"/>
    <property type="evidence" value="ECO:0007669"/>
    <property type="project" value="UniProtKB-SubCell"/>
</dbReference>
<keyword evidence="5" id="KW-0808">Transferase</keyword>
<dbReference type="InterPro" id="IPR004170">
    <property type="entry name" value="WWE_dom"/>
</dbReference>
<keyword evidence="5" id="KW-0833">Ubl conjugation pathway</keyword>
<protein>
    <recommendedName>
        <fullName evidence="5">E3 ubiquitin-protein ligase</fullName>
        <ecNumber evidence="5">2.3.2.27</ecNumber>
    </recommendedName>
</protein>
<evidence type="ECO:0000313" key="9">
    <source>
        <dbReference type="EMBL" id="KAK5982597.1"/>
    </source>
</evidence>
<dbReference type="Gene3D" id="3.30.40.10">
    <property type="entry name" value="Zinc/RING finger domain, C3HC4 (zinc finger)"/>
    <property type="match status" value="1"/>
</dbReference>
<evidence type="ECO:0000256" key="2">
    <source>
        <dbReference type="ARBA" id="ARBA00022771"/>
    </source>
</evidence>
<name>A0AAN8FPF0_TRICO</name>
<comment type="pathway">
    <text evidence="5">Protein modification; protein ubiquitination.</text>
</comment>
<gene>
    <name evidence="9" type="ORF">GCK32_003287</name>
</gene>
<evidence type="ECO:0000259" key="7">
    <source>
        <dbReference type="PROSITE" id="PS50089"/>
    </source>
</evidence>
<proteinExistence type="predicted"/>
<dbReference type="SUPFAM" id="SSF117839">
    <property type="entry name" value="WWE domain"/>
    <property type="match status" value="1"/>
</dbReference>
<dbReference type="InterPro" id="IPR013083">
    <property type="entry name" value="Znf_RING/FYVE/PHD"/>
</dbReference>
<dbReference type="PROSITE" id="PS50918">
    <property type="entry name" value="WWE"/>
    <property type="match status" value="1"/>
</dbReference>
<evidence type="ECO:0000256" key="1">
    <source>
        <dbReference type="ARBA" id="ARBA00022723"/>
    </source>
</evidence>
<dbReference type="GO" id="GO:0072572">
    <property type="term" value="F:poly-ADP-D-ribose binding"/>
    <property type="evidence" value="ECO:0007669"/>
    <property type="project" value="UniProtKB-UniRule"/>
</dbReference>
<dbReference type="GO" id="GO:0051865">
    <property type="term" value="P:protein autoubiquitination"/>
    <property type="evidence" value="ECO:0007669"/>
    <property type="project" value="UniProtKB-UniRule"/>
</dbReference>